<dbReference type="InterPro" id="IPR036638">
    <property type="entry name" value="HLH_DNA-bd_sf"/>
</dbReference>
<keyword evidence="5" id="KW-1185">Reference proteome</keyword>
<evidence type="ECO:0000313" key="5">
    <source>
        <dbReference type="Proteomes" id="UP000027730"/>
    </source>
</evidence>
<dbReference type="HOGENOM" id="CLU_903097_0_0_1"/>
<dbReference type="Gene3D" id="4.10.280.10">
    <property type="entry name" value="Helix-loop-helix DNA-binding domain"/>
    <property type="match status" value="1"/>
</dbReference>
<evidence type="ECO:0000256" key="2">
    <source>
        <dbReference type="SAM" id="MobiDB-lite"/>
    </source>
</evidence>
<accession>A0A074WGN0</accession>
<keyword evidence="1" id="KW-0175">Coiled coil</keyword>
<feature type="compositionally biased region" description="Polar residues" evidence="2">
    <location>
        <begin position="168"/>
        <end position="185"/>
    </location>
</feature>
<dbReference type="SMART" id="SM00353">
    <property type="entry name" value="HLH"/>
    <property type="match status" value="1"/>
</dbReference>
<proteinExistence type="predicted"/>
<organism evidence="4 5">
    <name type="scientific">Aureobasidium namibiae CBS 147.97</name>
    <dbReference type="NCBI Taxonomy" id="1043004"/>
    <lineage>
        <taxon>Eukaryota</taxon>
        <taxon>Fungi</taxon>
        <taxon>Dikarya</taxon>
        <taxon>Ascomycota</taxon>
        <taxon>Pezizomycotina</taxon>
        <taxon>Dothideomycetes</taxon>
        <taxon>Dothideomycetidae</taxon>
        <taxon>Dothideales</taxon>
        <taxon>Saccotheciaceae</taxon>
        <taxon>Aureobasidium</taxon>
    </lineage>
</organism>
<dbReference type="PANTHER" id="PTHR47336:SF2">
    <property type="entry name" value="TRANSCRIPTION FACTOR HMS1-RELATED"/>
    <property type="match status" value="1"/>
</dbReference>
<protein>
    <recommendedName>
        <fullName evidence="3">BHLH domain-containing protein</fullName>
    </recommendedName>
</protein>
<dbReference type="InterPro" id="IPR052099">
    <property type="entry name" value="Regulatory_TF_Diverse"/>
</dbReference>
<dbReference type="PROSITE" id="PS50888">
    <property type="entry name" value="BHLH"/>
    <property type="match status" value="1"/>
</dbReference>
<dbReference type="STRING" id="1043004.A0A074WGN0"/>
<dbReference type="InterPro" id="IPR011598">
    <property type="entry name" value="bHLH_dom"/>
</dbReference>
<name>A0A074WGN0_9PEZI</name>
<dbReference type="GeneID" id="25411146"/>
<feature type="region of interest" description="Disordered" evidence="2">
    <location>
        <begin position="45"/>
        <end position="96"/>
    </location>
</feature>
<sequence>MPWRNSEPYGSHPYATFADPNGFNFAYDVGSDSFMSPYAFPHMSPDSSWTPTSQQFATSNQSDSLSPLETNNFTSPAQDQDLRYAPSTNSSVHSDGNCDVAFSVSQSYLDQHKPLTQMADLSIPTQGQKRNASFLDFEPPQALSQHNDDQQKSLTTLSTSSPVVPIETRQSSTADSPEDASQTSDAAAVARVRTTDSAKVRHNIVERRYRENINAQVDVLRESIVATIHSKEEQQGGSASRLGADELKRLTKAAVIAAATKQIRRARTENERLLDEHRSLQAQIRELESLVKCGDCPLMKLTVDLSLESPTQPP</sequence>
<dbReference type="RefSeq" id="XP_013426274.1">
    <property type="nucleotide sequence ID" value="XM_013570820.1"/>
</dbReference>
<dbReference type="Proteomes" id="UP000027730">
    <property type="component" value="Unassembled WGS sequence"/>
</dbReference>
<feature type="coiled-coil region" evidence="1">
    <location>
        <begin position="256"/>
        <end position="290"/>
    </location>
</feature>
<evidence type="ECO:0000313" key="4">
    <source>
        <dbReference type="EMBL" id="KEQ72163.1"/>
    </source>
</evidence>
<dbReference type="OrthoDB" id="2133190at2759"/>
<reference evidence="4 5" key="1">
    <citation type="journal article" date="2014" name="BMC Genomics">
        <title>Genome sequencing of four Aureobasidium pullulans varieties: biotechnological potential, stress tolerance, and description of new species.</title>
        <authorList>
            <person name="Gostin Ar C."/>
            <person name="Ohm R.A."/>
            <person name="Kogej T."/>
            <person name="Sonjak S."/>
            <person name="Turk M."/>
            <person name="Zajc J."/>
            <person name="Zalar P."/>
            <person name="Grube M."/>
            <person name="Sun H."/>
            <person name="Han J."/>
            <person name="Sharma A."/>
            <person name="Chiniquy J."/>
            <person name="Ngan C.Y."/>
            <person name="Lipzen A."/>
            <person name="Barry K."/>
            <person name="Grigoriev I.V."/>
            <person name="Gunde-Cimerman N."/>
        </authorList>
    </citation>
    <scope>NUCLEOTIDE SEQUENCE [LARGE SCALE GENOMIC DNA]</scope>
    <source>
        <strain evidence="4 5">CBS 147.97</strain>
    </source>
</reference>
<gene>
    <name evidence="4" type="ORF">M436DRAFT_49867</name>
</gene>
<dbReference type="Pfam" id="PF00010">
    <property type="entry name" value="HLH"/>
    <property type="match status" value="1"/>
</dbReference>
<dbReference type="GO" id="GO:0046983">
    <property type="term" value="F:protein dimerization activity"/>
    <property type="evidence" value="ECO:0007669"/>
    <property type="project" value="InterPro"/>
</dbReference>
<dbReference type="SUPFAM" id="SSF47459">
    <property type="entry name" value="HLH, helix-loop-helix DNA-binding domain"/>
    <property type="match status" value="1"/>
</dbReference>
<dbReference type="AlphaFoldDB" id="A0A074WGN0"/>
<feature type="compositionally biased region" description="Polar residues" evidence="2">
    <location>
        <begin position="45"/>
        <end position="78"/>
    </location>
</feature>
<evidence type="ECO:0000259" key="3">
    <source>
        <dbReference type="PROSITE" id="PS50888"/>
    </source>
</evidence>
<dbReference type="EMBL" id="KL584712">
    <property type="protein sequence ID" value="KEQ72163.1"/>
    <property type="molecule type" value="Genomic_DNA"/>
</dbReference>
<evidence type="ECO:0000256" key="1">
    <source>
        <dbReference type="SAM" id="Coils"/>
    </source>
</evidence>
<feature type="region of interest" description="Disordered" evidence="2">
    <location>
        <begin position="140"/>
        <end position="190"/>
    </location>
</feature>
<feature type="domain" description="BHLH" evidence="3">
    <location>
        <begin position="197"/>
        <end position="266"/>
    </location>
</feature>
<dbReference type="PANTHER" id="PTHR47336">
    <property type="entry name" value="TRANSCRIPTION FACTOR HMS1-RELATED"/>
    <property type="match status" value="1"/>
</dbReference>